<protein>
    <submittedName>
        <fullName evidence="1">Uncharacterized protein</fullName>
    </submittedName>
</protein>
<dbReference type="HOGENOM" id="CLU_1384139_0_0_1"/>
<keyword evidence="2" id="KW-1185">Reference proteome</keyword>
<reference evidence="2" key="1">
    <citation type="journal article" date="2012" name="PLoS Genet.">
        <title>The genomes of the fungal plant pathogens Cladosporium fulvum and Dothistroma septosporum reveal adaptation to different hosts and lifestyles but also signatures of common ancestry.</title>
        <authorList>
            <person name="de Wit P.J.G.M."/>
            <person name="van der Burgt A."/>
            <person name="Oekmen B."/>
            <person name="Stergiopoulos I."/>
            <person name="Abd-Elsalam K.A."/>
            <person name="Aerts A.L."/>
            <person name="Bahkali A.H."/>
            <person name="Beenen H.G."/>
            <person name="Chettri P."/>
            <person name="Cox M.P."/>
            <person name="Datema E."/>
            <person name="de Vries R.P."/>
            <person name="Dhillon B."/>
            <person name="Ganley A.R."/>
            <person name="Griffiths S.A."/>
            <person name="Guo Y."/>
            <person name="Hamelin R.C."/>
            <person name="Henrissat B."/>
            <person name="Kabir M.S."/>
            <person name="Jashni M.K."/>
            <person name="Kema G."/>
            <person name="Klaubauf S."/>
            <person name="Lapidus A."/>
            <person name="Levasseur A."/>
            <person name="Lindquist E."/>
            <person name="Mehrabi R."/>
            <person name="Ohm R.A."/>
            <person name="Owen T.J."/>
            <person name="Salamov A."/>
            <person name="Schwelm A."/>
            <person name="Schijlen E."/>
            <person name="Sun H."/>
            <person name="van den Burg H.A."/>
            <person name="van Ham R.C.H.J."/>
            <person name="Zhang S."/>
            <person name="Goodwin S.B."/>
            <person name="Grigoriev I.V."/>
            <person name="Collemare J."/>
            <person name="Bradshaw R.E."/>
        </authorList>
    </citation>
    <scope>NUCLEOTIDE SEQUENCE [LARGE SCALE GENOMIC DNA]</scope>
    <source>
        <strain evidence="2">NZE10 / CBS 128990</strain>
    </source>
</reference>
<reference evidence="1 2" key="2">
    <citation type="journal article" date="2012" name="PLoS Pathog.">
        <title>Diverse lifestyles and strategies of plant pathogenesis encoded in the genomes of eighteen Dothideomycetes fungi.</title>
        <authorList>
            <person name="Ohm R.A."/>
            <person name="Feau N."/>
            <person name="Henrissat B."/>
            <person name="Schoch C.L."/>
            <person name="Horwitz B.A."/>
            <person name="Barry K.W."/>
            <person name="Condon B.J."/>
            <person name="Copeland A.C."/>
            <person name="Dhillon B."/>
            <person name="Glaser F."/>
            <person name="Hesse C.N."/>
            <person name="Kosti I."/>
            <person name="LaButti K."/>
            <person name="Lindquist E.A."/>
            <person name="Lucas S."/>
            <person name="Salamov A.A."/>
            <person name="Bradshaw R.E."/>
            <person name="Ciuffetti L."/>
            <person name="Hamelin R.C."/>
            <person name="Kema G.H.J."/>
            <person name="Lawrence C."/>
            <person name="Scott J.A."/>
            <person name="Spatafora J.W."/>
            <person name="Turgeon B.G."/>
            <person name="de Wit P.J.G.M."/>
            <person name="Zhong S."/>
            <person name="Goodwin S.B."/>
            <person name="Grigoriev I.V."/>
        </authorList>
    </citation>
    <scope>NUCLEOTIDE SEQUENCE [LARGE SCALE GENOMIC DNA]</scope>
    <source>
        <strain evidence="2">NZE10 / CBS 128990</strain>
    </source>
</reference>
<evidence type="ECO:0000313" key="2">
    <source>
        <dbReference type="Proteomes" id="UP000016933"/>
    </source>
</evidence>
<dbReference type="Proteomes" id="UP000016933">
    <property type="component" value="Unassembled WGS sequence"/>
</dbReference>
<organism evidence="1 2">
    <name type="scientific">Dothistroma septosporum (strain NZE10 / CBS 128990)</name>
    <name type="common">Red band needle blight fungus</name>
    <name type="synonym">Mycosphaerella pini</name>
    <dbReference type="NCBI Taxonomy" id="675120"/>
    <lineage>
        <taxon>Eukaryota</taxon>
        <taxon>Fungi</taxon>
        <taxon>Dikarya</taxon>
        <taxon>Ascomycota</taxon>
        <taxon>Pezizomycotina</taxon>
        <taxon>Dothideomycetes</taxon>
        <taxon>Dothideomycetidae</taxon>
        <taxon>Mycosphaerellales</taxon>
        <taxon>Mycosphaerellaceae</taxon>
        <taxon>Dothistroma</taxon>
    </lineage>
</organism>
<dbReference type="AlphaFoldDB" id="N1PKT6"/>
<proteinExistence type="predicted"/>
<evidence type="ECO:0000313" key="1">
    <source>
        <dbReference type="EMBL" id="EME42699.1"/>
    </source>
</evidence>
<dbReference type="EMBL" id="KB446541">
    <property type="protein sequence ID" value="EME42699.1"/>
    <property type="molecule type" value="Genomic_DNA"/>
</dbReference>
<sequence length="197" mass="22276">MAASRANSCFTDPPAEVRNRIYEFAFISEDKIKVQTLRQFEIEDWFVVMADPMPTLLHLNRQVRQEVLSVHYGNNIFTATFDRTWAVICQDKTKPSKTVSGWAATIGPQQVAVLSKLEINYLGACLTALEWHLSYDSDELLPANKRRSAEHRFGARELLCKGDIIQALELRAVGVTSAVVGVRYDDEEAGNWVELDE</sequence>
<accession>N1PKT6</accession>
<gene>
    <name evidence="1" type="ORF">DOTSEDRAFT_26254</name>
</gene>
<name>N1PKT6_DOTSN</name>
<dbReference type="OMA" id="RTWAVIC"/>